<keyword evidence="1" id="KW-1133">Transmembrane helix</keyword>
<evidence type="ECO:0000256" key="1">
    <source>
        <dbReference type="SAM" id="Phobius"/>
    </source>
</evidence>
<dbReference type="OrthoDB" id="3266475at2759"/>
<proteinExistence type="predicted"/>
<sequence>MAEQKPKTLLQSYQALPPKTRLLFSVSVLAFAGLGMLVSDQLEQRIPANVRQEQTKPPSS</sequence>
<organism evidence="2 3">
    <name type="scientific">Pterulicium gracile</name>
    <dbReference type="NCBI Taxonomy" id="1884261"/>
    <lineage>
        <taxon>Eukaryota</taxon>
        <taxon>Fungi</taxon>
        <taxon>Dikarya</taxon>
        <taxon>Basidiomycota</taxon>
        <taxon>Agaricomycotina</taxon>
        <taxon>Agaricomycetes</taxon>
        <taxon>Agaricomycetidae</taxon>
        <taxon>Agaricales</taxon>
        <taxon>Pleurotineae</taxon>
        <taxon>Pterulaceae</taxon>
        <taxon>Pterulicium</taxon>
    </lineage>
</organism>
<dbReference type="AlphaFoldDB" id="A0A5C3QT26"/>
<protein>
    <submittedName>
        <fullName evidence="2">Uncharacterized protein</fullName>
    </submittedName>
</protein>
<keyword evidence="3" id="KW-1185">Reference proteome</keyword>
<dbReference type="EMBL" id="ML178820">
    <property type="protein sequence ID" value="TFL03671.1"/>
    <property type="molecule type" value="Genomic_DNA"/>
</dbReference>
<name>A0A5C3QT26_9AGAR</name>
<evidence type="ECO:0000313" key="3">
    <source>
        <dbReference type="Proteomes" id="UP000305067"/>
    </source>
</evidence>
<reference evidence="2 3" key="1">
    <citation type="journal article" date="2019" name="Nat. Ecol. Evol.">
        <title>Megaphylogeny resolves global patterns of mushroom evolution.</title>
        <authorList>
            <person name="Varga T."/>
            <person name="Krizsan K."/>
            <person name="Foldi C."/>
            <person name="Dima B."/>
            <person name="Sanchez-Garcia M."/>
            <person name="Sanchez-Ramirez S."/>
            <person name="Szollosi G.J."/>
            <person name="Szarkandi J.G."/>
            <person name="Papp V."/>
            <person name="Albert L."/>
            <person name="Andreopoulos W."/>
            <person name="Angelini C."/>
            <person name="Antonin V."/>
            <person name="Barry K.W."/>
            <person name="Bougher N.L."/>
            <person name="Buchanan P."/>
            <person name="Buyck B."/>
            <person name="Bense V."/>
            <person name="Catcheside P."/>
            <person name="Chovatia M."/>
            <person name="Cooper J."/>
            <person name="Damon W."/>
            <person name="Desjardin D."/>
            <person name="Finy P."/>
            <person name="Geml J."/>
            <person name="Haridas S."/>
            <person name="Hughes K."/>
            <person name="Justo A."/>
            <person name="Karasinski D."/>
            <person name="Kautmanova I."/>
            <person name="Kiss B."/>
            <person name="Kocsube S."/>
            <person name="Kotiranta H."/>
            <person name="LaButti K.M."/>
            <person name="Lechner B.E."/>
            <person name="Liimatainen K."/>
            <person name="Lipzen A."/>
            <person name="Lukacs Z."/>
            <person name="Mihaltcheva S."/>
            <person name="Morgado L.N."/>
            <person name="Niskanen T."/>
            <person name="Noordeloos M.E."/>
            <person name="Ohm R.A."/>
            <person name="Ortiz-Santana B."/>
            <person name="Ovrebo C."/>
            <person name="Racz N."/>
            <person name="Riley R."/>
            <person name="Savchenko A."/>
            <person name="Shiryaev A."/>
            <person name="Soop K."/>
            <person name="Spirin V."/>
            <person name="Szebenyi C."/>
            <person name="Tomsovsky M."/>
            <person name="Tulloss R.E."/>
            <person name="Uehling J."/>
            <person name="Grigoriev I.V."/>
            <person name="Vagvolgyi C."/>
            <person name="Papp T."/>
            <person name="Martin F.M."/>
            <person name="Miettinen O."/>
            <person name="Hibbett D.S."/>
            <person name="Nagy L.G."/>
        </authorList>
    </citation>
    <scope>NUCLEOTIDE SEQUENCE [LARGE SCALE GENOMIC DNA]</scope>
    <source>
        <strain evidence="2 3">CBS 309.79</strain>
    </source>
</reference>
<keyword evidence="1" id="KW-0472">Membrane</keyword>
<accession>A0A5C3QT26</accession>
<gene>
    <name evidence="2" type="ORF">BDV98DRAFT_591508</name>
</gene>
<feature type="transmembrane region" description="Helical" evidence="1">
    <location>
        <begin position="20"/>
        <end position="38"/>
    </location>
</feature>
<keyword evidence="1" id="KW-0812">Transmembrane</keyword>
<dbReference type="Proteomes" id="UP000305067">
    <property type="component" value="Unassembled WGS sequence"/>
</dbReference>
<evidence type="ECO:0000313" key="2">
    <source>
        <dbReference type="EMBL" id="TFL03671.1"/>
    </source>
</evidence>
<dbReference type="STRING" id="1884261.A0A5C3QT26"/>